<dbReference type="EMBL" id="LUHQ01000005">
    <property type="protein sequence ID" value="OAO90699.1"/>
    <property type="molecule type" value="Genomic_DNA"/>
</dbReference>
<name>A0A178UAN2_ARATH</name>
<evidence type="ECO:0000313" key="4">
    <source>
        <dbReference type="Proteomes" id="UP000078284"/>
    </source>
</evidence>
<comment type="caution">
    <text evidence="3">The sequence shown here is derived from an EMBL/GenBank/DDBJ whole genome shotgun (WGS) entry which is preliminary data.</text>
</comment>
<dbReference type="PANTHER" id="PTHR22872:SF2">
    <property type="entry name" value="INHIBITOR OF BRUTON TYROSINE KINASE"/>
    <property type="match status" value="1"/>
</dbReference>
<gene>
    <name evidence="3" type="ordered locus">AXX17_At5g11310</name>
</gene>
<dbReference type="InterPro" id="IPR009091">
    <property type="entry name" value="RCC1/BLIP-II"/>
</dbReference>
<dbReference type="Gene3D" id="2.130.10.30">
    <property type="entry name" value="Regulator of chromosome condensation 1/beta-lactamase-inhibitor protein II"/>
    <property type="match status" value="1"/>
</dbReference>
<organism evidence="3 4">
    <name type="scientific">Arabidopsis thaliana</name>
    <name type="common">Mouse-ear cress</name>
    <dbReference type="NCBI Taxonomy" id="3702"/>
    <lineage>
        <taxon>Eukaryota</taxon>
        <taxon>Viridiplantae</taxon>
        <taxon>Streptophyta</taxon>
        <taxon>Embryophyta</taxon>
        <taxon>Tracheophyta</taxon>
        <taxon>Spermatophyta</taxon>
        <taxon>Magnoliopsida</taxon>
        <taxon>eudicotyledons</taxon>
        <taxon>Gunneridae</taxon>
        <taxon>Pentapetalae</taxon>
        <taxon>rosids</taxon>
        <taxon>malvids</taxon>
        <taxon>Brassicales</taxon>
        <taxon>Brassicaceae</taxon>
        <taxon>Camelineae</taxon>
        <taxon>Arabidopsis</taxon>
    </lineage>
</organism>
<accession>A0A178UAN2</accession>
<dbReference type="Proteomes" id="UP000078284">
    <property type="component" value="Chromosome 5"/>
</dbReference>
<dbReference type="AlphaFoldDB" id="A0A178UAN2"/>
<evidence type="ECO:0000256" key="1">
    <source>
        <dbReference type="ARBA" id="ARBA00022737"/>
    </source>
</evidence>
<feature type="repeat" description="RCC1" evidence="2">
    <location>
        <begin position="35"/>
        <end position="91"/>
    </location>
</feature>
<dbReference type="InterPro" id="IPR051625">
    <property type="entry name" value="Signaling_Regulatory_Domain"/>
</dbReference>
<keyword evidence="1" id="KW-0677">Repeat</keyword>
<proteinExistence type="predicted"/>
<evidence type="ECO:0000313" key="3">
    <source>
        <dbReference type="EMBL" id="OAO90699.1"/>
    </source>
</evidence>
<dbReference type="ExpressionAtlas" id="A0A178UAN2">
    <property type="expression patterns" value="baseline and differential"/>
</dbReference>
<dbReference type="InterPro" id="IPR000408">
    <property type="entry name" value="Reg_chr_condens"/>
</dbReference>
<protein>
    <recommendedName>
        <fullName evidence="5">Regulator of chromosome condensation (RCC1) family protein</fullName>
    </recommendedName>
</protein>
<sequence length="97" mass="10324">MEDKSPTLLISEDLSRKIISLAAGEAHTIALTGDGCVYSWGRGMFGRLGTGKESDELVPVLVEFPNQAEGDRIRIVGVAAGAYHSLAVSGGFFYSYV</sequence>
<dbReference type="SUPFAM" id="SSF50985">
    <property type="entry name" value="RCC1/BLIP-II"/>
    <property type="match status" value="1"/>
</dbReference>
<evidence type="ECO:0008006" key="5">
    <source>
        <dbReference type="Google" id="ProtNLM"/>
    </source>
</evidence>
<dbReference type="PROSITE" id="PS50012">
    <property type="entry name" value="RCC1_3"/>
    <property type="match status" value="2"/>
</dbReference>
<reference evidence="4" key="1">
    <citation type="journal article" date="2016" name="Proc. Natl. Acad. Sci. U.S.A.">
        <title>Chromosome-level assembly of Arabidopsis thaliana Ler reveals the extent of translocation and inversion polymorphisms.</title>
        <authorList>
            <person name="Zapata L."/>
            <person name="Ding J."/>
            <person name="Willing E.M."/>
            <person name="Hartwig B."/>
            <person name="Bezdan D."/>
            <person name="Jiao W.B."/>
            <person name="Patel V."/>
            <person name="Velikkakam James G."/>
            <person name="Koornneef M."/>
            <person name="Ossowski S."/>
            <person name="Schneeberger K."/>
        </authorList>
    </citation>
    <scope>NUCLEOTIDE SEQUENCE [LARGE SCALE GENOMIC DNA]</scope>
    <source>
        <strain evidence="4">cv. Landsberg erecta</strain>
    </source>
</reference>
<dbReference type="Pfam" id="PF00415">
    <property type="entry name" value="RCC1"/>
    <property type="match status" value="1"/>
</dbReference>
<feature type="repeat" description="RCC1" evidence="2">
    <location>
        <begin position="1"/>
        <end position="34"/>
    </location>
</feature>
<evidence type="ECO:0000256" key="2">
    <source>
        <dbReference type="PROSITE-ProRule" id="PRU00235"/>
    </source>
</evidence>
<dbReference type="PANTHER" id="PTHR22872">
    <property type="entry name" value="BTK-BINDING PROTEIN-RELATED"/>
    <property type="match status" value="1"/>
</dbReference>